<proteinExistence type="predicted"/>
<accession>J9FAW0</accession>
<dbReference type="Gene3D" id="2.40.128.280">
    <property type="match status" value="1"/>
</dbReference>
<dbReference type="PROSITE" id="PS51257">
    <property type="entry name" value="PROKAR_LIPOPROTEIN"/>
    <property type="match status" value="1"/>
</dbReference>
<comment type="caution">
    <text evidence="2">The sequence shown here is derived from an EMBL/GenBank/DDBJ whole genome shotgun (WGS) entry which is preliminary data.</text>
</comment>
<organism evidence="2">
    <name type="scientific">gut metagenome</name>
    <dbReference type="NCBI Taxonomy" id="749906"/>
    <lineage>
        <taxon>unclassified sequences</taxon>
        <taxon>metagenomes</taxon>
        <taxon>organismal metagenomes</taxon>
    </lineage>
</organism>
<dbReference type="SUPFAM" id="SSF103025">
    <property type="entry name" value="Folate-binding domain"/>
    <property type="match status" value="1"/>
</dbReference>
<evidence type="ECO:0000313" key="2">
    <source>
        <dbReference type="EMBL" id="EJW92026.1"/>
    </source>
</evidence>
<protein>
    <recommendedName>
        <fullName evidence="1">Lipocalin-like domain-containing protein</fullName>
    </recommendedName>
</protein>
<dbReference type="AlphaFoldDB" id="J9FAW0"/>
<gene>
    <name evidence="2" type="ORF">EVA_19866</name>
</gene>
<dbReference type="Pfam" id="PF16585">
    <property type="entry name" value="Lipocalin_8"/>
    <property type="match status" value="1"/>
</dbReference>
<reference evidence="2" key="1">
    <citation type="journal article" date="2012" name="PLoS ONE">
        <title>Gene sets for utilization of primary and secondary nutrition supplies in the distal gut of endangered iberian lynx.</title>
        <authorList>
            <person name="Alcaide M."/>
            <person name="Messina E."/>
            <person name="Richter M."/>
            <person name="Bargiela R."/>
            <person name="Peplies J."/>
            <person name="Huws S.A."/>
            <person name="Newbold C.J."/>
            <person name="Golyshin P.N."/>
            <person name="Simon M.A."/>
            <person name="Lopez G."/>
            <person name="Yakimov M.M."/>
            <person name="Ferrer M."/>
        </authorList>
    </citation>
    <scope>NUCLEOTIDE SEQUENCE</scope>
</reference>
<sequence>MKQFRSISLCLLGALLSSSLVTSCGKTPMNGKLDGEWIMQGKYSKPSAEAAAYSEVTHPQLFWNVSLRLMTITGPDAYNTVSRLTSCRFVYEGNKLAITEAYLNERGGYRDIPVTPEMEEANARLRTFGLYSLPTHFRIHRLTSSEMILCSEMDSLVFRKRH</sequence>
<name>J9FAW0_9ZZZZ</name>
<dbReference type="EMBL" id="AMCI01007800">
    <property type="protein sequence ID" value="EJW92026.1"/>
    <property type="molecule type" value="Genomic_DNA"/>
</dbReference>
<evidence type="ECO:0000259" key="1">
    <source>
        <dbReference type="Pfam" id="PF16585"/>
    </source>
</evidence>
<dbReference type="InterPro" id="IPR024311">
    <property type="entry name" value="Lipocalin-like"/>
</dbReference>
<feature type="domain" description="Lipocalin-like" evidence="1">
    <location>
        <begin position="20"/>
        <end position="160"/>
    </location>
</feature>